<dbReference type="PROSITE" id="PS51257">
    <property type="entry name" value="PROKAR_LIPOPROTEIN"/>
    <property type="match status" value="1"/>
</dbReference>
<dbReference type="RefSeq" id="WP_406644864.1">
    <property type="nucleotide sequence ID" value="NZ_CP123584.1"/>
</dbReference>
<organism evidence="1 2">
    <name type="scientific">Aliisedimentitalea scapharcae</name>
    <dbReference type="NCBI Taxonomy" id="1524259"/>
    <lineage>
        <taxon>Bacteria</taxon>
        <taxon>Pseudomonadati</taxon>
        <taxon>Pseudomonadota</taxon>
        <taxon>Alphaproteobacteria</taxon>
        <taxon>Rhodobacterales</taxon>
        <taxon>Roseobacteraceae</taxon>
        <taxon>Aliisedimentitalea</taxon>
    </lineage>
</organism>
<evidence type="ECO:0008006" key="3">
    <source>
        <dbReference type="Google" id="ProtNLM"/>
    </source>
</evidence>
<reference evidence="1 2" key="1">
    <citation type="submission" date="2023-04" db="EMBL/GenBank/DDBJ databases">
        <title>Complete genome sequence of Alisedimentitalea scapharcae.</title>
        <authorList>
            <person name="Rong J.-C."/>
            <person name="Yi M.-L."/>
            <person name="Zhao Q."/>
        </authorList>
    </citation>
    <scope>NUCLEOTIDE SEQUENCE [LARGE SCALE GENOMIC DNA]</scope>
    <source>
        <strain evidence="1 2">KCTC 42119</strain>
    </source>
</reference>
<proteinExistence type="predicted"/>
<protein>
    <recommendedName>
        <fullName evidence="3">DUF4398 domain-containing protein</fullName>
    </recommendedName>
</protein>
<gene>
    <name evidence="1" type="ORF">QEZ52_13365</name>
</gene>
<dbReference type="Proteomes" id="UP001623232">
    <property type="component" value="Chromosome"/>
</dbReference>
<accession>A0ABZ2XND5</accession>
<evidence type="ECO:0000313" key="1">
    <source>
        <dbReference type="EMBL" id="WZK87595.1"/>
    </source>
</evidence>
<name>A0ABZ2XND5_9RHOB</name>
<evidence type="ECO:0000313" key="2">
    <source>
        <dbReference type="Proteomes" id="UP001623232"/>
    </source>
</evidence>
<dbReference type="EMBL" id="CP123584">
    <property type="protein sequence ID" value="WZK87595.1"/>
    <property type="molecule type" value="Genomic_DNA"/>
</dbReference>
<keyword evidence="2" id="KW-1185">Reference proteome</keyword>
<sequence>MHSGRLPATLVLACTVAMIGCTRVPEIEERVSDDMRNADYPELVTLDSALETLPRPNQAGQELEQALAARSARLQRRADQLRSTTQ</sequence>